<name>A0A1G4M999_LACFM</name>
<dbReference type="GO" id="GO:0016279">
    <property type="term" value="F:protein-lysine N-methyltransferase activity"/>
    <property type="evidence" value="ECO:0007669"/>
    <property type="project" value="TreeGrafter"/>
</dbReference>
<dbReference type="STRING" id="4955.A0A1G4M999"/>
<dbReference type="Gene3D" id="3.90.1410.10">
    <property type="entry name" value="set domain protein methyltransferase, domain 1"/>
    <property type="match status" value="1"/>
</dbReference>
<dbReference type="InterPro" id="IPR001214">
    <property type="entry name" value="SET_dom"/>
</dbReference>
<dbReference type="EMBL" id="LT598485">
    <property type="protein sequence ID" value="SCW00449.1"/>
    <property type="molecule type" value="Genomic_DNA"/>
</dbReference>
<dbReference type="AlphaFoldDB" id="A0A1G4M999"/>
<dbReference type="Proteomes" id="UP000190831">
    <property type="component" value="Chromosome C"/>
</dbReference>
<dbReference type="PANTHER" id="PTHR13271:SF147">
    <property type="entry name" value="PROTEIN-LYSINE N-METHYLTRANSFERASE EFM1-RELATED"/>
    <property type="match status" value="1"/>
</dbReference>
<dbReference type="OMA" id="FLWSHLI"/>
<proteinExistence type="predicted"/>
<gene>
    <name evidence="2" type="ORF">LAFE_0C04434G</name>
</gene>
<evidence type="ECO:0000313" key="2">
    <source>
        <dbReference type="EMBL" id="SCW00449.1"/>
    </source>
</evidence>
<dbReference type="GO" id="GO:0005634">
    <property type="term" value="C:nucleus"/>
    <property type="evidence" value="ECO:0007669"/>
    <property type="project" value="TreeGrafter"/>
</dbReference>
<organism evidence="2 3">
    <name type="scientific">Lachancea fermentati</name>
    <name type="common">Zygosaccharomyces fermentati</name>
    <dbReference type="NCBI Taxonomy" id="4955"/>
    <lineage>
        <taxon>Eukaryota</taxon>
        <taxon>Fungi</taxon>
        <taxon>Dikarya</taxon>
        <taxon>Ascomycota</taxon>
        <taxon>Saccharomycotina</taxon>
        <taxon>Saccharomycetes</taxon>
        <taxon>Saccharomycetales</taxon>
        <taxon>Saccharomycetaceae</taxon>
        <taxon>Lachancea</taxon>
    </lineage>
</organism>
<dbReference type="PROSITE" id="PS50280">
    <property type="entry name" value="SET"/>
    <property type="match status" value="1"/>
</dbReference>
<dbReference type="OrthoDB" id="42889at2759"/>
<dbReference type="InterPro" id="IPR046341">
    <property type="entry name" value="SET_dom_sf"/>
</dbReference>
<dbReference type="PANTHER" id="PTHR13271">
    <property type="entry name" value="UNCHARACTERIZED PUTATIVE METHYLTRANSFERASE"/>
    <property type="match status" value="1"/>
</dbReference>
<feature type="domain" description="SET" evidence="1">
    <location>
        <begin position="22"/>
        <end position="269"/>
    </location>
</feature>
<evidence type="ECO:0000313" key="3">
    <source>
        <dbReference type="Proteomes" id="UP000190831"/>
    </source>
</evidence>
<dbReference type="SUPFAM" id="SSF82199">
    <property type="entry name" value="SET domain"/>
    <property type="match status" value="1"/>
</dbReference>
<sequence length="579" mass="66577">MAANRLENLLNWAKKHDVQIPEGLRYYSDELMGLSCVAEKDILSAQFSIPSSIIITGELARKHFGAKTSLNTWLKFLLAKMKFGEEAIIVDGEDIKEKFAPYLDCLPDSIDTPIVWNPSELQLLKSTNLGSSLRDKLYLIFKEWKHVALALDICNELISDEISICDHFMELSDEEVYEKITSQVFGNDQFPWFSFRAFLWAHLIFLSRAFPEYVLNPSTDTSKIMLLPVIDLLNHNYNAKVEWLRLDDSFCVRCLMPLSKGQEVLNNYGGKGNEELLTGYGFVMENNVFDTVALRIKLPTDTIANILQNEDIVLPTLTDYTRFAFEDGKETHKSSKDVTDFEDGVLYLISKENDISLSQLLDLFAFVEKNSNESRTSLRAQLQGLQKLRLALEYKLDTISVGPETSSNSYPIKPYRKFCADVYRKSQRHILKHNINSLKRIEKEWTSTHKSRLVTVKKILKADSTFFEEDVPNLFGGNLDVTFTSYNHILMLWIIWRSKNSTCSQLPRRYNWVFEAFKLFNDQYHSDILITPETRDLYKSLFPNGSEKICIDEVAIASSFISSNSYTRISNDESILVQT</sequence>
<evidence type="ECO:0000259" key="1">
    <source>
        <dbReference type="PROSITE" id="PS50280"/>
    </source>
</evidence>
<accession>A0A1G4M999</accession>
<dbReference type="InterPro" id="IPR050600">
    <property type="entry name" value="SETD3_SETD6_MTase"/>
</dbReference>
<protein>
    <submittedName>
        <fullName evidence="2">LAFE_0C04434g1_1</fullName>
    </submittedName>
</protein>
<keyword evidence="3" id="KW-1185">Reference proteome</keyword>
<reference evidence="2 3" key="1">
    <citation type="submission" date="2016-03" db="EMBL/GenBank/DDBJ databases">
        <authorList>
            <person name="Devillers H."/>
        </authorList>
    </citation>
    <scope>NUCLEOTIDE SEQUENCE [LARGE SCALE GENOMIC DNA]</scope>
    <source>
        <strain evidence="2">CBS 6772</strain>
    </source>
</reference>